<dbReference type="SUPFAM" id="SSF55060">
    <property type="entry name" value="GHMP Kinase, C-terminal domain"/>
    <property type="match status" value="1"/>
</dbReference>
<evidence type="ECO:0000256" key="8">
    <source>
        <dbReference type="NCBIfam" id="TIGR00191"/>
    </source>
</evidence>
<dbReference type="InterPro" id="IPR014721">
    <property type="entry name" value="Ribsml_uS5_D2-typ_fold_subgr"/>
</dbReference>
<keyword evidence="3 7" id="KW-0791">Threonine biosynthesis</keyword>
<dbReference type="InterPro" id="IPR006204">
    <property type="entry name" value="GHMP_kinase_N_dom"/>
</dbReference>
<evidence type="ECO:0000256" key="3">
    <source>
        <dbReference type="ARBA" id="ARBA00022697"/>
    </source>
</evidence>
<dbReference type="UniPathway" id="UPA00050">
    <property type="reaction ID" value="UER00064"/>
</dbReference>
<keyword evidence="5 7" id="KW-0418">Kinase</keyword>
<dbReference type="GO" id="GO:0005524">
    <property type="term" value="F:ATP binding"/>
    <property type="evidence" value="ECO:0007669"/>
    <property type="project" value="UniProtKB-UniRule"/>
</dbReference>
<keyword evidence="12" id="KW-1185">Reference proteome</keyword>
<keyword evidence="6 7" id="KW-0067">ATP-binding</keyword>
<dbReference type="PIRSF" id="PIRSF000676">
    <property type="entry name" value="Homoser_kin"/>
    <property type="match status" value="1"/>
</dbReference>
<dbReference type="NCBIfam" id="TIGR00191">
    <property type="entry name" value="thrB"/>
    <property type="match status" value="1"/>
</dbReference>
<dbReference type="EC" id="2.7.1.39" evidence="7 8"/>
<evidence type="ECO:0000259" key="9">
    <source>
        <dbReference type="Pfam" id="PF00288"/>
    </source>
</evidence>
<proteinExistence type="inferred from homology"/>
<evidence type="ECO:0000256" key="2">
    <source>
        <dbReference type="ARBA" id="ARBA00022679"/>
    </source>
</evidence>
<dbReference type="PANTHER" id="PTHR20861">
    <property type="entry name" value="HOMOSERINE/4-DIPHOSPHOCYTIDYL-2-C-METHYL-D-ERYTHRITOL KINASE"/>
    <property type="match status" value="1"/>
</dbReference>
<dbReference type="HAMAP" id="MF_00384">
    <property type="entry name" value="Homoser_kinase"/>
    <property type="match status" value="1"/>
</dbReference>
<dbReference type="Gene3D" id="3.30.70.890">
    <property type="entry name" value="GHMP kinase, C-terminal domain"/>
    <property type="match status" value="1"/>
</dbReference>
<evidence type="ECO:0000256" key="7">
    <source>
        <dbReference type="HAMAP-Rule" id="MF_00384"/>
    </source>
</evidence>
<comment type="caution">
    <text evidence="7">Lacks conserved residue(s) required for the propagation of feature annotation.</text>
</comment>
<dbReference type="PATRIC" id="fig|1698275.3.peg.759"/>
<comment type="similarity">
    <text evidence="7">Belongs to the GHMP kinase family. Homoserine kinase subfamily.</text>
</comment>
<feature type="domain" description="GHMP kinase C-terminal" evidence="10">
    <location>
        <begin position="209"/>
        <end position="286"/>
    </location>
</feature>
<dbReference type="NCBIfam" id="NF002288">
    <property type="entry name" value="PRK01212.1-4"/>
    <property type="match status" value="1"/>
</dbReference>
<dbReference type="AlphaFoldDB" id="A0A133V7B1"/>
<gene>
    <name evidence="7" type="primary">thrB</name>
    <name evidence="11" type="ORF">AKJ45_03570</name>
</gene>
<dbReference type="Gene3D" id="3.30.230.10">
    <property type="match status" value="1"/>
</dbReference>
<dbReference type="GO" id="GO:0005737">
    <property type="term" value="C:cytoplasm"/>
    <property type="evidence" value="ECO:0007669"/>
    <property type="project" value="UniProtKB-SubCell"/>
</dbReference>
<dbReference type="InterPro" id="IPR013750">
    <property type="entry name" value="GHMP_kinase_C_dom"/>
</dbReference>
<dbReference type="EMBL" id="LHXZ01000064">
    <property type="protein sequence ID" value="KXB02335.1"/>
    <property type="molecule type" value="Genomic_DNA"/>
</dbReference>
<dbReference type="Pfam" id="PF00288">
    <property type="entry name" value="GHMP_kinases_N"/>
    <property type="match status" value="1"/>
</dbReference>
<organism evidence="11 12">
    <name type="scientific">candidate division MSBL1 archaeon SCGC-AAA261F19</name>
    <dbReference type="NCBI Taxonomy" id="1698275"/>
    <lineage>
        <taxon>Archaea</taxon>
        <taxon>Methanobacteriati</taxon>
        <taxon>Methanobacteriota</taxon>
        <taxon>candidate division MSBL1</taxon>
    </lineage>
</organism>
<comment type="function">
    <text evidence="7">Catalyzes the ATP-dependent phosphorylation of L-homoserine to L-homoserine phosphate.</text>
</comment>
<dbReference type="GO" id="GO:0009088">
    <property type="term" value="P:threonine biosynthetic process"/>
    <property type="evidence" value="ECO:0007669"/>
    <property type="project" value="UniProtKB-UniRule"/>
</dbReference>
<evidence type="ECO:0000256" key="1">
    <source>
        <dbReference type="ARBA" id="ARBA00022605"/>
    </source>
</evidence>
<sequence>MISSVTVTAPASIANLGPGFDVFALALHQPVDTVKASPAGELVISGIEGPGSEKISKDPSKNAVTLAAGRALEMMGKDLGLRAEIKKGIEPERGLGSSGASAVAGAMAANELYGGGLSETQLIEAAAFSEERIAGSLHYDNVTASTTGGFVIIGSFQPLRYTKLDPPPMKLVVASPEMGAPTKKGREILPKSVPLQKAVINIARASSIVAALKDGDLDMVGEHMIDSIVEPVRASKIPNFEGVKEAALKAGALGVAMSGAGPSVFAILDPESEAEGVKRAMKDAFERGGLGSEVFVTKPGLGATIKSAEG</sequence>
<dbReference type="PRINTS" id="PR00958">
    <property type="entry name" value="HOMSERKINASE"/>
</dbReference>
<dbReference type="InterPro" id="IPR000870">
    <property type="entry name" value="Homoserine_kinase"/>
</dbReference>
<keyword evidence="7" id="KW-0963">Cytoplasm</keyword>
<dbReference type="SUPFAM" id="SSF54211">
    <property type="entry name" value="Ribosomal protein S5 domain 2-like"/>
    <property type="match status" value="1"/>
</dbReference>
<dbReference type="Proteomes" id="UP000070565">
    <property type="component" value="Unassembled WGS sequence"/>
</dbReference>
<comment type="catalytic activity">
    <reaction evidence="7">
        <text>L-homoserine + ATP = O-phospho-L-homoserine + ADP + H(+)</text>
        <dbReference type="Rhea" id="RHEA:13985"/>
        <dbReference type="ChEBI" id="CHEBI:15378"/>
        <dbReference type="ChEBI" id="CHEBI:30616"/>
        <dbReference type="ChEBI" id="CHEBI:57476"/>
        <dbReference type="ChEBI" id="CHEBI:57590"/>
        <dbReference type="ChEBI" id="CHEBI:456216"/>
        <dbReference type="EC" id="2.7.1.39"/>
    </reaction>
</comment>
<evidence type="ECO:0000256" key="6">
    <source>
        <dbReference type="ARBA" id="ARBA00022840"/>
    </source>
</evidence>
<evidence type="ECO:0000313" key="12">
    <source>
        <dbReference type="Proteomes" id="UP000070565"/>
    </source>
</evidence>
<comment type="subcellular location">
    <subcellularLocation>
        <location evidence="7">Cytoplasm</location>
    </subcellularLocation>
</comment>
<evidence type="ECO:0000313" key="11">
    <source>
        <dbReference type="EMBL" id="KXB02335.1"/>
    </source>
</evidence>
<name>A0A133V7B1_9EURY</name>
<dbReference type="InterPro" id="IPR036554">
    <property type="entry name" value="GHMP_kinase_C_sf"/>
</dbReference>
<dbReference type="Pfam" id="PF08544">
    <property type="entry name" value="GHMP_kinases_C"/>
    <property type="match status" value="1"/>
</dbReference>
<reference evidence="11 12" key="1">
    <citation type="journal article" date="2016" name="Sci. Rep.">
        <title>Metabolic traits of an uncultured archaeal lineage -MSBL1- from brine pools of the Red Sea.</title>
        <authorList>
            <person name="Mwirichia R."/>
            <person name="Alam I."/>
            <person name="Rashid M."/>
            <person name="Vinu M."/>
            <person name="Ba-Alawi W."/>
            <person name="Anthony Kamau A."/>
            <person name="Kamanda Ngugi D."/>
            <person name="Goker M."/>
            <person name="Klenk H.P."/>
            <person name="Bajic V."/>
            <person name="Stingl U."/>
        </authorList>
    </citation>
    <scope>NUCLEOTIDE SEQUENCE [LARGE SCALE GENOMIC DNA]</scope>
    <source>
        <strain evidence="11">SCGC-AAA261F19</strain>
    </source>
</reference>
<comment type="pathway">
    <text evidence="7">Amino-acid biosynthesis; L-threonine biosynthesis; L-threonine from L-aspartate: step 4/5.</text>
</comment>
<dbReference type="PANTHER" id="PTHR20861:SF1">
    <property type="entry name" value="HOMOSERINE KINASE"/>
    <property type="match status" value="1"/>
</dbReference>
<protein>
    <recommendedName>
        <fullName evidence="7 8">Homoserine kinase</fullName>
        <shortName evidence="7">HK</shortName>
        <shortName evidence="7">HSK</shortName>
        <ecNumber evidence="7 8">2.7.1.39</ecNumber>
    </recommendedName>
</protein>
<keyword evidence="1 7" id="KW-0028">Amino-acid biosynthesis</keyword>
<accession>A0A133V7B1</accession>
<dbReference type="InterPro" id="IPR020568">
    <property type="entry name" value="Ribosomal_Su5_D2-typ_SF"/>
</dbReference>
<comment type="caution">
    <text evidence="11">The sequence shown here is derived from an EMBL/GenBank/DDBJ whole genome shotgun (WGS) entry which is preliminary data.</text>
</comment>
<feature type="domain" description="GHMP kinase N-terminal" evidence="9">
    <location>
        <begin position="69"/>
        <end position="149"/>
    </location>
</feature>
<keyword evidence="2 7" id="KW-0808">Transferase</keyword>
<evidence type="ECO:0000256" key="4">
    <source>
        <dbReference type="ARBA" id="ARBA00022741"/>
    </source>
</evidence>
<keyword evidence="4 7" id="KW-0547">Nucleotide-binding</keyword>
<dbReference type="GO" id="GO:0004413">
    <property type="term" value="F:homoserine kinase activity"/>
    <property type="evidence" value="ECO:0007669"/>
    <property type="project" value="UniProtKB-UniRule"/>
</dbReference>
<evidence type="ECO:0000259" key="10">
    <source>
        <dbReference type="Pfam" id="PF08544"/>
    </source>
</evidence>
<evidence type="ECO:0000256" key="5">
    <source>
        <dbReference type="ARBA" id="ARBA00022777"/>
    </source>
</evidence>